<feature type="region of interest" description="Disordered" evidence="11">
    <location>
        <begin position="305"/>
        <end position="327"/>
    </location>
</feature>
<dbReference type="AlphaFoldDB" id="A0A0C7NAZ9"/>
<feature type="domain" description="tRNA (adenine(58)-N(1))-methyltransferase catalytic subunit TRM61 C-terminal" evidence="12">
    <location>
        <begin position="69"/>
        <end position="360"/>
    </location>
</feature>
<gene>
    <name evidence="13" type="ORF">LALA0_S15e01860g</name>
</gene>
<dbReference type="RefSeq" id="XP_022631182.1">
    <property type="nucleotide sequence ID" value="XM_022771254.1"/>
</dbReference>
<evidence type="ECO:0000256" key="9">
    <source>
        <dbReference type="PIRNR" id="PIRNR017269"/>
    </source>
</evidence>
<dbReference type="EC" id="2.1.1.220" evidence="2 9"/>
<accession>A0A0C7NAZ9</accession>
<keyword evidence="5 9" id="KW-0808">Transferase</keyword>
<dbReference type="GO" id="GO:0031515">
    <property type="term" value="C:tRNA (m1A) methyltransferase complex"/>
    <property type="evidence" value="ECO:0007669"/>
    <property type="project" value="UniProtKB-UniRule"/>
</dbReference>
<sequence>MSQFSEYKDLIQAGDLALAWISRDNIKPVRITPGATFNTRYGSFPHDDMIGKPFGSQIAVRTRGSNKFGFIHVLQPTPELWTLSLPHRTQIVYTPDSSYIMQRLQCSPHSRVIEAGTGSGSFTHAFARSAGFVFSYEFHEVRYGQAKQEFEDHGLLRDGNLAITHRDVCQDGFAIGKNDTTTFFENLQSDDGVSPAKIDANVVFLDLPAPWTAIPHLEEVISQDSKVSVCCFSPCIEQVDKTVEMLEKHGWVDIEMVEIQGKQYESRRQMVRHLDHALQRLRDVRERKQIGLERRKRMFNKLISDQEEPYEERPETPKTEYNPFGKGSRVKEGDTGFKWKEVSKVESEIKSHTSYLTFASKIVEKTRDETLVTKITDQERENAAKTPIPTKGENKKGKP</sequence>
<dbReference type="OrthoDB" id="1925287at2759"/>
<dbReference type="PIRSF" id="PIRSF017269">
    <property type="entry name" value="GCD14"/>
    <property type="match status" value="1"/>
</dbReference>
<evidence type="ECO:0000256" key="7">
    <source>
        <dbReference type="ARBA" id="ARBA00022694"/>
    </source>
</evidence>
<protein>
    <recommendedName>
        <fullName evidence="3 9">tRNA (adenine(58)-N(1))-methyltransferase catalytic subunit TRM61</fullName>
        <ecNumber evidence="2 9">2.1.1.220</ecNumber>
    </recommendedName>
</protein>
<feature type="region of interest" description="Disordered" evidence="11">
    <location>
        <begin position="374"/>
        <end position="399"/>
    </location>
</feature>
<evidence type="ECO:0000313" key="14">
    <source>
        <dbReference type="Proteomes" id="UP000054304"/>
    </source>
</evidence>
<evidence type="ECO:0000256" key="5">
    <source>
        <dbReference type="ARBA" id="ARBA00022679"/>
    </source>
</evidence>
<comment type="function">
    <text evidence="9">Catalytic subunit of tRNA (adenine-N(1)-)-methyltransferase, which catalyzes the formation of N(1)-methyladenine at position 58 (m1A58) in initiator methionyl-tRNA.</text>
</comment>
<evidence type="ECO:0000259" key="12">
    <source>
        <dbReference type="Pfam" id="PF08704"/>
    </source>
</evidence>
<evidence type="ECO:0000256" key="3">
    <source>
        <dbReference type="ARBA" id="ARBA00015963"/>
    </source>
</evidence>
<organism evidence="13 14">
    <name type="scientific">Lachancea lanzarotensis</name>
    <dbReference type="NCBI Taxonomy" id="1245769"/>
    <lineage>
        <taxon>Eukaryota</taxon>
        <taxon>Fungi</taxon>
        <taxon>Dikarya</taxon>
        <taxon>Ascomycota</taxon>
        <taxon>Saccharomycotina</taxon>
        <taxon>Saccharomycetes</taxon>
        <taxon>Saccharomycetales</taxon>
        <taxon>Saccharomycetaceae</taxon>
        <taxon>Lachancea</taxon>
    </lineage>
</organism>
<comment type="subcellular location">
    <subcellularLocation>
        <location evidence="1 9">Nucleus</location>
    </subcellularLocation>
</comment>
<feature type="binding site" evidence="10">
    <location>
        <position position="167"/>
    </location>
    <ligand>
        <name>S-adenosyl-L-methionine</name>
        <dbReference type="ChEBI" id="CHEBI:59789"/>
    </ligand>
</feature>
<comment type="catalytic activity">
    <reaction evidence="9">
        <text>adenosine(58) in tRNA + S-adenosyl-L-methionine = N(1)-methyladenosine(58) in tRNA + S-adenosyl-L-homocysteine + H(+)</text>
        <dbReference type="Rhea" id="RHEA:43152"/>
        <dbReference type="Rhea" id="RHEA-COMP:10365"/>
        <dbReference type="Rhea" id="RHEA-COMP:10366"/>
        <dbReference type="ChEBI" id="CHEBI:15378"/>
        <dbReference type="ChEBI" id="CHEBI:57856"/>
        <dbReference type="ChEBI" id="CHEBI:59789"/>
        <dbReference type="ChEBI" id="CHEBI:74411"/>
        <dbReference type="ChEBI" id="CHEBI:74491"/>
        <dbReference type="EC" id="2.1.1.220"/>
    </reaction>
</comment>
<evidence type="ECO:0000256" key="2">
    <source>
        <dbReference type="ARBA" id="ARBA00012796"/>
    </source>
</evidence>
<evidence type="ECO:0000256" key="4">
    <source>
        <dbReference type="ARBA" id="ARBA00022603"/>
    </source>
</evidence>
<comment type="similarity">
    <text evidence="9">Belongs to the class I-like SAM-binding methyltransferase superfamily. TRM61 family.</text>
</comment>
<dbReference type="SUPFAM" id="SSF53335">
    <property type="entry name" value="S-adenosyl-L-methionine-dependent methyltransferases"/>
    <property type="match status" value="1"/>
</dbReference>
<dbReference type="Proteomes" id="UP000054304">
    <property type="component" value="Unassembled WGS sequence"/>
</dbReference>
<dbReference type="Gene3D" id="3.10.330.20">
    <property type="match status" value="1"/>
</dbReference>
<dbReference type="EMBL" id="LN736374">
    <property type="protein sequence ID" value="CEP64985.1"/>
    <property type="molecule type" value="Genomic_DNA"/>
</dbReference>
<feature type="binding site" evidence="10">
    <location>
        <position position="137"/>
    </location>
    <ligand>
        <name>S-adenosyl-L-methionine</name>
        <dbReference type="ChEBI" id="CHEBI:59789"/>
    </ligand>
</feature>
<dbReference type="GeneID" id="34688555"/>
<dbReference type="STRING" id="1245769.A0A0C7NAZ9"/>
<evidence type="ECO:0000256" key="10">
    <source>
        <dbReference type="PIRSR" id="PIRSR017269-1"/>
    </source>
</evidence>
<dbReference type="InterPro" id="IPR014816">
    <property type="entry name" value="tRNA_MeTrfase_Gcd14"/>
</dbReference>
<keyword evidence="6 9" id="KW-0949">S-adenosyl-L-methionine</keyword>
<dbReference type="PROSITE" id="PS51620">
    <property type="entry name" value="SAM_TRM61"/>
    <property type="match status" value="1"/>
</dbReference>
<reference evidence="13 14" key="1">
    <citation type="submission" date="2014-12" db="EMBL/GenBank/DDBJ databases">
        <authorList>
            <person name="Neuveglise Cecile"/>
        </authorList>
    </citation>
    <scope>NUCLEOTIDE SEQUENCE [LARGE SCALE GENOMIC DNA]</scope>
    <source>
        <strain evidence="13 14">CBS 12615</strain>
    </source>
</reference>
<dbReference type="GO" id="GO:0160107">
    <property type="term" value="F:tRNA (adenine(58)-N1)-methyltransferase activity"/>
    <property type="evidence" value="ECO:0007669"/>
    <property type="project" value="UniProtKB-EC"/>
</dbReference>
<keyword evidence="8 9" id="KW-0539">Nucleus</keyword>
<keyword evidence="14" id="KW-1185">Reference proteome</keyword>
<keyword evidence="7 9" id="KW-0819">tRNA processing</keyword>
<evidence type="ECO:0000313" key="13">
    <source>
        <dbReference type="EMBL" id="CEP64985.1"/>
    </source>
</evidence>
<evidence type="ECO:0000256" key="8">
    <source>
        <dbReference type="ARBA" id="ARBA00023242"/>
    </source>
</evidence>
<dbReference type="GO" id="GO:0030488">
    <property type="term" value="P:tRNA methylation"/>
    <property type="evidence" value="ECO:0007669"/>
    <property type="project" value="EnsemblFungi"/>
</dbReference>
<dbReference type="InterPro" id="IPR029063">
    <property type="entry name" value="SAM-dependent_MTases_sf"/>
</dbReference>
<dbReference type="GO" id="GO:0005634">
    <property type="term" value="C:nucleus"/>
    <property type="evidence" value="ECO:0007669"/>
    <property type="project" value="UniProtKB-SubCell"/>
</dbReference>
<dbReference type="Pfam" id="PF08704">
    <property type="entry name" value="GCD14"/>
    <property type="match status" value="1"/>
</dbReference>
<name>A0A0C7NAZ9_9SACH</name>
<dbReference type="InterPro" id="IPR049470">
    <property type="entry name" value="TRM61_C"/>
</dbReference>
<dbReference type="HOGENOM" id="CLU_025402_4_0_1"/>
<keyword evidence="4 9" id="KW-0489">Methyltransferase</keyword>
<evidence type="ECO:0000256" key="6">
    <source>
        <dbReference type="ARBA" id="ARBA00022691"/>
    </source>
</evidence>
<dbReference type="PANTHER" id="PTHR12133:SF2">
    <property type="entry name" value="TRNA (ADENINE(58)-N(1))-METHYLTRANSFERASE CATALYTIC SUBUNIT TRMT61A"/>
    <property type="match status" value="1"/>
</dbReference>
<feature type="compositionally biased region" description="Basic and acidic residues" evidence="11">
    <location>
        <begin position="374"/>
        <end position="383"/>
    </location>
</feature>
<feature type="binding site" evidence="10">
    <location>
        <position position="206"/>
    </location>
    <ligand>
        <name>S-adenosyl-L-methionine</name>
        <dbReference type="ChEBI" id="CHEBI:59789"/>
    </ligand>
</feature>
<dbReference type="PANTHER" id="PTHR12133">
    <property type="entry name" value="TRNA (ADENINE(58)-N(1))-METHYLTRANSFERASE"/>
    <property type="match status" value="1"/>
</dbReference>
<evidence type="ECO:0000256" key="11">
    <source>
        <dbReference type="SAM" id="MobiDB-lite"/>
    </source>
</evidence>
<proteinExistence type="inferred from homology"/>
<dbReference type="Gene3D" id="3.40.50.150">
    <property type="entry name" value="Vaccinia Virus protein VP39"/>
    <property type="match status" value="1"/>
</dbReference>
<evidence type="ECO:0000256" key="1">
    <source>
        <dbReference type="ARBA" id="ARBA00004123"/>
    </source>
</evidence>
<dbReference type="FunFam" id="3.10.330.20:FF:000002">
    <property type="entry name" value="tRNA (adenine(58)-N(1))-methyltransferase catalytic subunit TRMT61A"/>
    <property type="match status" value="1"/>
</dbReference>